<dbReference type="PROSITE" id="PS51910">
    <property type="entry name" value="GH18_2"/>
    <property type="match status" value="1"/>
</dbReference>
<evidence type="ECO:0000256" key="5">
    <source>
        <dbReference type="ARBA" id="ARBA00022801"/>
    </source>
</evidence>
<name>A0A9W6V883_9PSEU</name>
<dbReference type="InterPro" id="IPR003305">
    <property type="entry name" value="CenC_carb-bd"/>
</dbReference>
<dbReference type="Gene3D" id="2.60.120.260">
    <property type="entry name" value="Galactose-binding domain-like"/>
    <property type="match status" value="1"/>
</dbReference>
<reference evidence="12" key="1">
    <citation type="submission" date="2023-02" db="EMBL/GenBank/DDBJ databases">
        <title>Actinokineospora globicatena NBRC 15670.</title>
        <authorList>
            <person name="Ichikawa N."/>
            <person name="Sato H."/>
            <person name="Tonouchi N."/>
        </authorList>
    </citation>
    <scope>NUCLEOTIDE SEQUENCE</scope>
    <source>
        <strain evidence="12">NBRC 15670</strain>
    </source>
</reference>
<feature type="signal peptide" evidence="10">
    <location>
        <begin position="1"/>
        <end position="32"/>
    </location>
</feature>
<dbReference type="SUPFAM" id="SSF49785">
    <property type="entry name" value="Galactose-binding domain-like"/>
    <property type="match status" value="1"/>
</dbReference>
<dbReference type="Gene3D" id="3.20.20.80">
    <property type="entry name" value="Glycosidases"/>
    <property type="match status" value="1"/>
</dbReference>
<dbReference type="RefSeq" id="WP_285611962.1">
    <property type="nucleotide sequence ID" value="NZ_BSSD01000007.1"/>
</dbReference>
<organism evidence="12 13">
    <name type="scientific">Actinokineospora globicatena</name>
    <dbReference type="NCBI Taxonomy" id="103729"/>
    <lineage>
        <taxon>Bacteria</taxon>
        <taxon>Bacillati</taxon>
        <taxon>Actinomycetota</taxon>
        <taxon>Actinomycetes</taxon>
        <taxon>Pseudonocardiales</taxon>
        <taxon>Pseudonocardiaceae</taxon>
        <taxon>Actinokineospora</taxon>
    </lineage>
</organism>
<dbReference type="InterPro" id="IPR008979">
    <property type="entry name" value="Galactose-bd-like_sf"/>
</dbReference>
<proteinExistence type="predicted"/>
<evidence type="ECO:0000256" key="8">
    <source>
        <dbReference type="ARBA" id="ARBA00023295"/>
    </source>
</evidence>
<dbReference type="GO" id="GO:0008843">
    <property type="term" value="F:endochitinase activity"/>
    <property type="evidence" value="ECO:0007669"/>
    <property type="project" value="UniProtKB-EC"/>
</dbReference>
<comment type="catalytic activity">
    <reaction evidence="1">
        <text>Random endo-hydrolysis of N-acetyl-beta-D-glucosaminide (1-&gt;4)-beta-linkages in chitin and chitodextrins.</text>
        <dbReference type="EC" id="3.2.1.14"/>
    </reaction>
</comment>
<dbReference type="SUPFAM" id="SSF51445">
    <property type="entry name" value="(Trans)glycosidases"/>
    <property type="match status" value="1"/>
</dbReference>
<dbReference type="FunFam" id="3.20.20.80:FF:000118">
    <property type="entry name" value="Probable bifunctional chitinase/lysozyme"/>
    <property type="match status" value="1"/>
</dbReference>
<keyword evidence="13" id="KW-1185">Reference proteome</keyword>
<feature type="chain" id="PRO_5040765984" description="chitinase" evidence="10">
    <location>
        <begin position="33"/>
        <end position="709"/>
    </location>
</feature>
<evidence type="ECO:0000256" key="3">
    <source>
        <dbReference type="ARBA" id="ARBA00022669"/>
    </source>
</evidence>
<accession>A0A9W6V883</accession>
<dbReference type="Pfam" id="PF02018">
    <property type="entry name" value="CBM_4_9"/>
    <property type="match status" value="1"/>
</dbReference>
<dbReference type="Pfam" id="PF00704">
    <property type="entry name" value="Glyco_hydro_18"/>
    <property type="match status" value="1"/>
</dbReference>
<dbReference type="PANTHER" id="PTHR42976">
    <property type="entry name" value="BIFUNCTIONAL CHITINASE/LYSOZYME-RELATED"/>
    <property type="match status" value="1"/>
</dbReference>
<dbReference type="CDD" id="cd06543">
    <property type="entry name" value="GH18_PF-ChiA-like"/>
    <property type="match status" value="1"/>
</dbReference>
<evidence type="ECO:0000256" key="7">
    <source>
        <dbReference type="ARBA" id="ARBA00023277"/>
    </source>
</evidence>
<gene>
    <name evidence="12" type="ORF">Aglo03_44510</name>
</gene>
<dbReference type="InterPro" id="IPR017853">
    <property type="entry name" value="GH"/>
</dbReference>
<dbReference type="Proteomes" id="UP001165042">
    <property type="component" value="Unassembled WGS sequence"/>
</dbReference>
<keyword evidence="6" id="KW-0146">Chitin degradation</keyword>
<comment type="caution">
    <text evidence="12">The sequence shown here is derived from an EMBL/GenBank/DDBJ whole genome shotgun (WGS) entry which is preliminary data.</text>
</comment>
<keyword evidence="7" id="KW-0119">Carbohydrate metabolism</keyword>
<keyword evidence="8" id="KW-0326">Glycosidase</keyword>
<protein>
    <recommendedName>
        <fullName evidence="2">chitinase</fullName>
        <ecNumber evidence="2">3.2.1.14</ecNumber>
    </recommendedName>
</protein>
<evidence type="ECO:0000256" key="1">
    <source>
        <dbReference type="ARBA" id="ARBA00000822"/>
    </source>
</evidence>
<sequence length="709" mass="72384">MRLSRPLTALIATAAAAASVVGITMATNSAQAAPSGKTTTVAAKPLPTRVFAPYFEAWTGENPATLSAASGAKYLTMAFLQTASPGSCTALWNGDTSMPIGQATFGAQIKQIQAAGGDVIPSFGGYTADTTGTELADSCTDVNKIAAEYQRLITTYDISRIDLDIEIDALDNTAGVDRRNKAVKLTKDWAKANGRQIQFSYTLPTTTTGLAQNGIALLRNAVQNNAEVDVVNIMTFDYYDNAGTHNMAEDTKTASQGLVNTLAQLYPSKTQAQLWGMVGVTEMIGVDDFGPAETFTKADAVTVYNWALQKGINTLSFWALQRDNGNCPGGAARDDCSGIAQELYYFSKTFAPFTGGSQNPSDDFSLSVNPASVSLDPGKTATSTVSTAVTTGAAQTVTLSAGAAQGGVTAAVNPGSVTAGNSATVTFTANSNATPGTYQFTVTGSAASGTHSATVAVTVNGTQPGNDFGLAVNPSNVTLDRGKTATTTLNTTATGTPQTITLSATKPQSGVSVAISPTSVTAGNNATITVTTTASATPGTYDFYIGGSAASGKHSTSFTVTVNGGTPPTGPVVNGDFETGSLAPWTALSGTSVVNSGAHGGSYALSVAATNSSTGEASQALTLQPNTAYTLRAWVKGTYAFIGVRGGATASTWASPADWQEVSLPFTTGASGAVTVYVHGWYGLGTVFADDVTVSAGSVARAITKRTTR</sequence>
<evidence type="ECO:0000256" key="4">
    <source>
        <dbReference type="ARBA" id="ARBA00022729"/>
    </source>
</evidence>
<keyword evidence="9" id="KW-0624">Polysaccharide degradation</keyword>
<dbReference type="GO" id="GO:0008061">
    <property type="term" value="F:chitin binding"/>
    <property type="evidence" value="ECO:0007669"/>
    <property type="project" value="UniProtKB-KW"/>
</dbReference>
<keyword evidence="4 10" id="KW-0732">Signal</keyword>
<dbReference type="GO" id="GO:0000272">
    <property type="term" value="P:polysaccharide catabolic process"/>
    <property type="evidence" value="ECO:0007669"/>
    <property type="project" value="UniProtKB-KW"/>
</dbReference>
<evidence type="ECO:0000256" key="10">
    <source>
        <dbReference type="SAM" id="SignalP"/>
    </source>
</evidence>
<dbReference type="InterPro" id="IPR052750">
    <property type="entry name" value="GH18_Chitinase"/>
</dbReference>
<evidence type="ECO:0000313" key="12">
    <source>
        <dbReference type="EMBL" id="GLW93635.1"/>
    </source>
</evidence>
<feature type="domain" description="GH18" evidence="11">
    <location>
        <begin position="49"/>
        <end position="357"/>
    </location>
</feature>
<evidence type="ECO:0000313" key="13">
    <source>
        <dbReference type="Proteomes" id="UP001165042"/>
    </source>
</evidence>
<evidence type="ECO:0000256" key="9">
    <source>
        <dbReference type="ARBA" id="ARBA00023326"/>
    </source>
</evidence>
<dbReference type="PANTHER" id="PTHR42976:SF1">
    <property type="entry name" value="GH18 DOMAIN-CONTAINING PROTEIN-RELATED"/>
    <property type="match status" value="1"/>
</dbReference>
<evidence type="ECO:0000256" key="2">
    <source>
        <dbReference type="ARBA" id="ARBA00012729"/>
    </source>
</evidence>
<dbReference type="InterPro" id="IPR001223">
    <property type="entry name" value="Glyco_hydro18_cat"/>
</dbReference>
<dbReference type="GO" id="GO:0006032">
    <property type="term" value="P:chitin catabolic process"/>
    <property type="evidence" value="ECO:0007669"/>
    <property type="project" value="UniProtKB-KW"/>
</dbReference>
<keyword evidence="5" id="KW-0378">Hydrolase</keyword>
<keyword evidence="3" id="KW-0147">Chitin-binding</keyword>
<evidence type="ECO:0000259" key="11">
    <source>
        <dbReference type="PROSITE" id="PS51910"/>
    </source>
</evidence>
<evidence type="ECO:0000256" key="6">
    <source>
        <dbReference type="ARBA" id="ARBA00023024"/>
    </source>
</evidence>
<dbReference type="EMBL" id="BSSD01000007">
    <property type="protein sequence ID" value="GLW93635.1"/>
    <property type="molecule type" value="Genomic_DNA"/>
</dbReference>
<dbReference type="AlphaFoldDB" id="A0A9W6V883"/>
<dbReference type="EC" id="3.2.1.14" evidence="2"/>